<evidence type="ECO:0000313" key="2">
    <source>
        <dbReference type="Proteomes" id="UP000195787"/>
    </source>
</evidence>
<sequence>MLGARAGRQRYEQIASSASKLWNSDAVTKPREQAVDFVQKQSPKVASAAADAASKAIGKVTNRK</sequence>
<accession>A0A1R4GM49</accession>
<dbReference type="AlphaFoldDB" id="A0A1R4GM49"/>
<evidence type="ECO:0000313" key="1">
    <source>
        <dbReference type="EMBL" id="SJM69246.1"/>
    </source>
</evidence>
<name>A0A1R4GM49_9MICO</name>
<proteinExistence type="predicted"/>
<protein>
    <submittedName>
        <fullName evidence="1">Uncharacterized protein</fullName>
    </submittedName>
</protein>
<organism evidence="1 2">
    <name type="scientific">Agrococcus casei LMG 22410</name>
    <dbReference type="NCBI Taxonomy" id="1255656"/>
    <lineage>
        <taxon>Bacteria</taxon>
        <taxon>Bacillati</taxon>
        <taxon>Actinomycetota</taxon>
        <taxon>Actinomycetes</taxon>
        <taxon>Micrococcales</taxon>
        <taxon>Microbacteriaceae</taxon>
        <taxon>Agrococcus</taxon>
    </lineage>
</organism>
<keyword evidence="2" id="KW-1185">Reference proteome</keyword>
<reference evidence="1 2" key="1">
    <citation type="submission" date="2017-02" db="EMBL/GenBank/DDBJ databases">
        <authorList>
            <person name="Peterson S.W."/>
        </authorList>
    </citation>
    <scope>NUCLEOTIDE SEQUENCE [LARGE SCALE GENOMIC DNA]</scope>
    <source>
        <strain evidence="1 2">LMG 22410</strain>
    </source>
</reference>
<gene>
    <name evidence="1" type="ORF">CZ674_13165</name>
</gene>
<dbReference type="EMBL" id="FUHU01000046">
    <property type="protein sequence ID" value="SJM69246.1"/>
    <property type="molecule type" value="Genomic_DNA"/>
</dbReference>
<dbReference type="Proteomes" id="UP000195787">
    <property type="component" value="Unassembled WGS sequence"/>
</dbReference>